<evidence type="ECO:0000313" key="1">
    <source>
        <dbReference type="EMBL" id="MEQ2286652.1"/>
    </source>
</evidence>
<organism evidence="1 2">
    <name type="scientific">Ameca splendens</name>
    <dbReference type="NCBI Taxonomy" id="208324"/>
    <lineage>
        <taxon>Eukaryota</taxon>
        <taxon>Metazoa</taxon>
        <taxon>Chordata</taxon>
        <taxon>Craniata</taxon>
        <taxon>Vertebrata</taxon>
        <taxon>Euteleostomi</taxon>
        <taxon>Actinopterygii</taxon>
        <taxon>Neopterygii</taxon>
        <taxon>Teleostei</taxon>
        <taxon>Neoteleostei</taxon>
        <taxon>Acanthomorphata</taxon>
        <taxon>Ovalentaria</taxon>
        <taxon>Atherinomorphae</taxon>
        <taxon>Cyprinodontiformes</taxon>
        <taxon>Goodeidae</taxon>
        <taxon>Ameca</taxon>
    </lineage>
</organism>
<protein>
    <submittedName>
        <fullName evidence="1">Uncharacterized protein</fullName>
    </submittedName>
</protein>
<evidence type="ECO:0000313" key="2">
    <source>
        <dbReference type="Proteomes" id="UP001469553"/>
    </source>
</evidence>
<sequence length="106" mass="11788">MGGWINKEKHYALYNHGAVKKFLRPLQISFVFPYLSQSSISNLQANCNSDRDHLAKCKLQFSNNGFIKEKSNANQALQKVTSTLPLIPGSATIGGSYFDLGHKLMV</sequence>
<gene>
    <name evidence="1" type="ORF">AMECASPLE_004588</name>
</gene>
<keyword evidence="2" id="KW-1185">Reference proteome</keyword>
<proteinExistence type="predicted"/>
<dbReference type="EMBL" id="JAHRIP010019007">
    <property type="protein sequence ID" value="MEQ2286652.1"/>
    <property type="molecule type" value="Genomic_DNA"/>
</dbReference>
<name>A0ABV0XZ27_9TELE</name>
<reference evidence="1 2" key="1">
    <citation type="submission" date="2021-06" db="EMBL/GenBank/DDBJ databases">
        <authorList>
            <person name="Palmer J.M."/>
        </authorList>
    </citation>
    <scope>NUCLEOTIDE SEQUENCE [LARGE SCALE GENOMIC DNA]</scope>
    <source>
        <strain evidence="1 2">AS_MEX2019</strain>
        <tissue evidence="1">Muscle</tissue>
    </source>
</reference>
<dbReference type="Proteomes" id="UP001469553">
    <property type="component" value="Unassembled WGS sequence"/>
</dbReference>
<comment type="caution">
    <text evidence="1">The sequence shown here is derived from an EMBL/GenBank/DDBJ whole genome shotgun (WGS) entry which is preliminary data.</text>
</comment>
<accession>A0ABV0XZ27</accession>